<organism evidence="3 4">
    <name type="scientific">Streptomyces vastus</name>
    <dbReference type="NCBI Taxonomy" id="285451"/>
    <lineage>
        <taxon>Bacteria</taxon>
        <taxon>Bacillati</taxon>
        <taxon>Actinomycetota</taxon>
        <taxon>Actinomycetes</taxon>
        <taxon>Kitasatosporales</taxon>
        <taxon>Streptomycetaceae</taxon>
        <taxon>Streptomyces</taxon>
    </lineage>
</organism>
<sequence>MVTPLPSDVTAPADKGRNPNTPDDLPRIVPRRHIGRWLTAVAALLVFAMAVNSVVRNDAFQWAVVGRYFTTAAVVDGLLRAPRCNGSIRASTAGTRPGSLASAAGAAHPSLYRRIACELVHRDRSGGSRPSPRHRARPLALMRLSHGQISV</sequence>
<proteinExistence type="predicted"/>
<accession>A0ABN3RS36</accession>
<reference evidence="3 4" key="1">
    <citation type="journal article" date="2019" name="Int. J. Syst. Evol. Microbiol.">
        <title>The Global Catalogue of Microorganisms (GCM) 10K type strain sequencing project: providing services to taxonomists for standard genome sequencing and annotation.</title>
        <authorList>
            <consortium name="The Broad Institute Genomics Platform"/>
            <consortium name="The Broad Institute Genome Sequencing Center for Infectious Disease"/>
            <person name="Wu L."/>
            <person name="Ma J."/>
        </authorList>
    </citation>
    <scope>NUCLEOTIDE SEQUENCE [LARGE SCALE GENOMIC DNA]</scope>
    <source>
        <strain evidence="3 4">JCM 4524</strain>
    </source>
</reference>
<protein>
    <submittedName>
        <fullName evidence="3">Uncharacterized protein</fullName>
    </submittedName>
</protein>
<evidence type="ECO:0000256" key="2">
    <source>
        <dbReference type="SAM" id="Phobius"/>
    </source>
</evidence>
<evidence type="ECO:0000256" key="1">
    <source>
        <dbReference type="SAM" id="MobiDB-lite"/>
    </source>
</evidence>
<feature type="transmembrane region" description="Helical" evidence="2">
    <location>
        <begin position="37"/>
        <end position="54"/>
    </location>
</feature>
<gene>
    <name evidence="3" type="ORF">GCM10010307_75250</name>
</gene>
<name>A0ABN3RS36_9ACTN</name>
<dbReference type="EMBL" id="BAAASJ010000118">
    <property type="protein sequence ID" value="GAA2658990.1"/>
    <property type="molecule type" value="Genomic_DNA"/>
</dbReference>
<keyword evidence="2" id="KW-0472">Membrane</keyword>
<comment type="caution">
    <text evidence="3">The sequence shown here is derived from an EMBL/GenBank/DDBJ whole genome shotgun (WGS) entry which is preliminary data.</text>
</comment>
<keyword evidence="2" id="KW-0812">Transmembrane</keyword>
<keyword evidence="4" id="KW-1185">Reference proteome</keyword>
<evidence type="ECO:0000313" key="3">
    <source>
        <dbReference type="EMBL" id="GAA2658990.1"/>
    </source>
</evidence>
<keyword evidence="2" id="KW-1133">Transmembrane helix</keyword>
<dbReference type="Proteomes" id="UP001500151">
    <property type="component" value="Unassembled WGS sequence"/>
</dbReference>
<dbReference type="RefSeq" id="WP_425585178.1">
    <property type="nucleotide sequence ID" value="NZ_BAAASJ010000118.1"/>
</dbReference>
<evidence type="ECO:0000313" key="4">
    <source>
        <dbReference type="Proteomes" id="UP001500151"/>
    </source>
</evidence>
<feature type="region of interest" description="Disordered" evidence="1">
    <location>
        <begin position="1"/>
        <end position="27"/>
    </location>
</feature>